<comment type="similarity">
    <text evidence="1 8 9">Belongs to the TRAFAC class translation factor GTPase superfamily. Classic translation factor GTPase family. IF-2 subfamily.</text>
</comment>
<dbReference type="InterPro" id="IPR009000">
    <property type="entry name" value="Transl_B-barrel_sf"/>
</dbReference>
<dbReference type="Gene3D" id="3.40.50.300">
    <property type="entry name" value="P-loop containing nucleotide triphosphate hydrolases"/>
    <property type="match status" value="1"/>
</dbReference>
<dbReference type="GO" id="GO:0005829">
    <property type="term" value="C:cytosol"/>
    <property type="evidence" value="ECO:0007669"/>
    <property type="project" value="TreeGrafter"/>
</dbReference>
<dbReference type="SUPFAM" id="SSF52540">
    <property type="entry name" value="P-loop containing nucleoside triphosphate hydrolases"/>
    <property type="match status" value="1"/>
</dbReference>
<dbReference type="CDD" id="cd03702">
    <property type="entry name" value="IF2_mtIF2_II"/>
    <property type="match status" value="1"/>
</dbReference>
<feature type="binding site" evidence="8">
    <location>
        <begin position="278"/>
        <end position="285"/>
    </location>
    <ligand>
        <name>GTP</name>
        <dbReference type="ChEBI" id="CHEBI:37565"/>
    </ligand>
</feature>
<dbReference type="GO" id="GO:0005525">
    <property type="term" value="F:GTP binding"/>
    <property type="evidence" value="ECO:0007669"/>
    <property type="project" value="UniProtKB-KW"/>
</dbReference>
<evidence type="ECO:0000256" key="7">
    <source>
        <dbReference type="ARBA" id="ARBA00025162"/>
    </source>
</evidence>
<dbReference type="InterPro" id="IPR036925">
    <property type="entry name" value="TIF_IF2_dom3_sf"/>
</dbReference>
<dbReference type="PANTHER" id="PTHR43381">
    <property type="entry name" value="TRANSLATION INITIATION FACTOR IF-2-RELATED"/>
    <property type="match status" value="1"/>
</dbReference>
<dbReference type="Pfam" id="PF04760">
    <property type="entry name" value="IF2_N"/>
    <property type="match status" value="2"/>
</dbReference>
<keyword evidence="3 8" id="KW-0396">Initiation factor</keyword>
<dbReference type="PROSITE" id="PS51722">
    <property type="entry name" value="G_TR_2"/>
    <property type="match status" value="1"/>
</dbReference>
<dbReference type="InterPro" id="IPR005225">
    <property type="entry name" value="Small_GTP-bd"/>
</dbReference>
<dbReference type="FunFam" id="2.40.30.10:FF:000007">
    <property type="entry name" value="Translation initiation factor IF-2"/>
    <property type="match status" value="1"/>
</dbReference>
<name>A0A233V5A4_FINMA</name>
<dbReference type="Pfam" id="PF22042">
    <property type="entry name" value="EF-G_D2"/>
    <property type="match status" value="1"/>
</dbReference>
<dbReference type="NCBIfam" id="TIGR00231">
    <property type="entry name" value="small_GTP"/>
    <property type="match status" value="1"/>
</dbReference>
<evidence type="ECO:0000256" key="5">
    <source>
        <dbReference type="ARBA" id="ARBA00022917"/>
    </source>
</evidence>
<dbReference type="CDD" id="cd01887">
    <property type="entry name" value="IF2_eIF5B"/>
    <property type="match status" value="1"/>
</dbReference>
<comment type="caution">
    <text evidence="12">The sequence shown here is derived from an EMBL/GenBank/DDBJ whole genome shotgun (WGS) entry which is preliminary data.</text>
</comment>
<keyword evidence="6 8" id="KW-0342">GTP-binding</keyword>
<feature type="compositionally biased region" description="Basic and acidic residues" evidence="10">
    <location>
        <begin position="33"/>
        <end position="54"/>
    </location>
</feature>
<dbReference type="GO" id="GO:0003743">
    <property type="term" value="F:translation initiation factor activity"/>
    <property type="evidence" value="ECO:0007669"/>
    <property type="project" value="UniProtKB-UniRule"/>
</dbReference>
<feature type="compositionally biased region" description="Basic and acidic residues" evidence="10">
    <location>
        <begin position="65"/>
        <end position="97"/>
    </location>
</feature>
<dbReference type="GO" id="GO:0003924">
    <property type="term" value="F:GTPase activity"/>
    <property type="evidence" value="ECO:0007669"/>
    <property type="project" value="UniProtKB-UniRule"/>
</dbReference>
<feature type="compositionally biased region" description="Basic residues" evidence="10">
    <location>
        <begin position="136"/>
        <end position="146"/>
    </location>
</feature>
<feature type="binding site" evidence="8">
    <location>
        <begin position="324"/>
        <end position="328"/>
    </location>
    <ligand>
        <name>GTP</name>
        <dbReference type="ChEBI" id="CHEBI:37565"/>
    </ligand>
</feature>
<dbReference type="Gene3D" id="2.40.30.10">
    <property type="entry name" value="Translation factors"/>
    <property type="match status" value="2"/>
</dbReference>
<dbReference type="SUPFAM" id="SSF52156">
    <property type="entry name" value="Initiation factor IF2/eIF5b, domain 3"/>
    <property type="match status" value="1"/>
</dbReference>
<dbReference type="EMBL" id="NDYC01000019">
    <property type="protein sequence ID" value="OXZ27562.1"/>
    <property type="molecule type" value="Genomic_DNA"/>
</dbReference>
<dbReference type="NCBIfam" id="TIGR00487">
    <property type="entry name" value="IF-2"/>
    <property type="match status" value="1"/>
</dbReference>
<organism evidence="12 13">
    <name type="scientific">Finegoldia magna</name>
    <name type="common">Peptostreptococcus magnus</name>
    <dbReference type="NCBI Taxonomy" id="1260"/>
    <lineage>
        <taxon>Bacteria</taxon>
        <taxon>Bacillati</taxon>
        <taxon>Bacillota</taxon>
        <taxon>Tissierellia</taxon>
        <taxon>Tissierellales</taxon>
        <taxon>Peptoniphilaceae</taxon>
        <taxon>Finegoldia</taxon>
    </lineage>
</organism>
<accession>A0A233V5A4</accession>
<evidence type="ECO:0000259" key="11">
    <source>
        <dbReference type="PROSITE" id="PS51722"/>
    </source>
</evidence>
<dbReference type="FunFam" id="2.40.30.10:FF:000008">
    <property type="entry name" value="Translation initiation factor IF-2"/>
    <property type="match status" value="1"/>
</dbReference>
<evidence type="ECO:0000313" key="13">
    <source>
        <dbReference type="Proteomes" id="UP000215413"/>
    </source>
</evidence>
<keyword evidence="4 8" id="KW-0547">Nucleotide-binding</keyword>
<dbReference type="InterPro" id="IPR000178">
    <property type="entry name" value="TF_IF2_bacterial-like"/>
</dbReference>
<sequence>MEKIRVYELAKQLNVSTKDLMNKLKENKIEVKSHMSTLDKDQISKVKSFYEKPKKVQNNQKNSNSKKENRQDVNKISKENVESKSHTEANKQDDNSKKRFKPKHPRNNDDESVSHFDKIKHKNKSEMNEKHDSKDKKKNKNFKNNKNKNSNNNKNNTNNKNNRNNKNYNKNKKEEVIKNEPKEPKKFIIQPTITVKDLSEKISVSISELIMKLMELGIMANQNQEIDFDTASLVAGEFNVIVEQDEVEDFDDDDVFNLDFEDKDEDLKERPPVITVMGHVDHGKTSILDRIRNSRVAGREAGGITQHIGAYTIRVNDKKIVFLDTPGHEAFTAMRSRGAQVTDVSILVVAADDGVMPQTVEAINHSKAAGVPIIVAVNKIDKENANIERVKTELAENGLVPEDWGGDTVLVPVSARTGEGIDELLEMILMVAEMEELKANPNRLAVGTVIEAQLDKGRGPTATILVQKGTLKHSDMVFSGQASGRIRAMFNDQGKQVKKAGPSTPVLILGLNEVPEAGDMIYAVKDEKEARNYAQKIKDHNREEQIKSSSNVNLDELFGKISDGETKDLNIIIKTDVKGTIDAIKQSLIKLSNDEVKVNIIHGAVGGITESDVNLASASSAIIIGFNVRPTQVALDMAKNESIEIRTYRVIYDAIEDVKNAITGMLKPQYQEEVLGRATVRDTFKVPGVGTVAGVYVNTGKVTRNAVVRLLRDEILIFEGPISSLKRYKDDVKELTQGYEGGMGLENYNDIKPGDVLEAYVLNEVQR</sequence>
<feature type="region of interest" description="Disordered" evidence="10">
    <location>
        <begin position="33"/>
        <end position="179"/>
    </location>
</feature>
<dbReference type="FunFam" id="3.40.50.10050:FF:000001">
    <property type="entry name" value="Translation initiation factor IF-2"/>
    <property type="match status" value="1"/>
</dbReference>
<dbReference type="InterPro" id="IPR023115">
    <property type="entry name" value="TIF_IF2_dom3"/>
</dbReference>
<dbReference type="SUPFAM" id="SSF50447">
    <property type="entry name" value="Translation proteins"/>
    <property type="match status" value="2"/>
</dbReference>
<evidence type="ECO:0000256" key="2">
    <source>
        <dbReference type="ARBA" id="ARBA00020675"/>
    </source>
</evidence>
<feature type="compositionally biased region" description="Basic and acidic residues" evidence="10">
    <location>
        <begin position="106"/>
        <end position="117"/>
    </location>
</feature>
<dbReference type="Pfam" id="PF11987">
    <property type="entry name" value="IF-2"/>
    <property type="match status" value="1"/>
</dbReference>
<keyword evidence="8" id="KW-0963">Cytoplasm</keyword>
<keyword evidence="5 8" id="KW-0648">Protein biosynthesis</keyword>
<dbReference type="PANTHER" id="PTHR43381:SF5">
    <property type="entry name" value="TR-TYPE G DOMAIN-CONTAINING PROTEIN"/>
    <property type="match status" value="1"/>
</dbReference>
<evidence type="ECO:0000313" key="12">
    <source>
        <dbReference type="EMBL" id="OXZ27562.1"/>
    </source>
</evidence>
<comment type="function">
    <text evidence="7 8 9">One of the essential components for the initiation of protein synthesis. Protects formylmethionyl-tRNA from spontaneous hydrolysis and promotes its binding to the 30S ribosomal subunits. Also involved in the hydrolysis of GTP during the formation of the 70S ribosomal complex.</text>
</comment>
<dbReference type="InterPro" id="IPR000795">
    <property type="entry name" value="T_Tr_GTP-bd_dom"/>
</dbReference>
<evidence type="ECO:0000256" key="4">
    <source>
        <dbReference type="ARBA" id="ARBA00022741"/>
    </source>
</evidence>
<dbReference type="HAMAP" id="MF_00100_B">
    <property type="entry name" value="IF_2_B"/>
    <property type="match status" value="1"/>
</dbReference>
<dbReference type="Gene3D" id="3.40.50.10050">
    <property type="entry name" value="Translation initiation factor IF- 2, domain 3"/>
    <property type="match status" value="1"/>
</dbReference>
<evidence type="ECO:0000256" key="3">
    <source>
        <dbReference type="ARBA" id="ARBA00022540"/>
    </source>
</evidence>
<dbReference type="InterPro" id="IPR006847">
    <property type="entry name" value="IF2_N"/>
</dbReference>
<feature type="region of interest" description="G-domain" evidence="8">
    <location>
        <begin position="272"/>
        <end position="420"/>
    </location>
</feature>
<dbReference type="CDD" id="cd03692">
    <property type="entry name" value="mtIF2_IVc"/>
    <property type="match status" value="1"/>
</dbReference>
<dbReference type="Gene3D" id="1.10.10.2480">
    <property type="match status" value="1"/>
</dbReference>
<protein>
    <recommendedName>
        <fullName evidence="2 8">Translation initiation factor IF-2</fullName>
    </recommendedName>
</protein>
<evidence type="ECO:0000256" key="1">
    <source>
        <dbReference type="ARBA" id="ARBA00007733"/>
    </source>
</evidence>
<feature type="domain" description="Tr-type G" evidence="11">
    <location>
        <begin position="269"/>
        <end position="438"/>
    </location>
</feature>
<evidence type="ECO:0000256" key="9">
    <source>
        <dbReference type="RuleBase" id="RU000644"/>
    </source>
</evidence>
<dbReference type="InterPro" id="IPR044145">
    <property type="entry name" value="IF2_II"/>
</dbReference>
<dbReference type="AlphaFoldDB" id="A0A233V5A4"/>
<dbReference type="InterPro" id="IPR053905">
    <property type="entry name" value="EF-G-like_DII"/>
</dbReference>
<proteinExistence type="inferred from homology"/>
<dbReference type="InterPro" id="IPR027417">
    <property type="entry name" value="P-loop_NTPase"/>
</dbReference>
<feature type="compositionally biased region" description="Low complexity" evidence="10">
    <location>
        <begin position="147"/>
        <end position="168"/>
    </location>
</feature>
<feature type="compositionally biased region" description="Basic and acidic residues" evidence="10">
    <location>
        <begin position="124"/>
        <end position="135"/>
    </location>
</feature>
<dbReference type="PROSITE" id="PS01176">
    <property type="entry name" value="IF2"/>
    <property type="match status" value="1"/>
</dbReference>
<reference evidence="13" key="1">
    <citation type="submission" date="2017-04" db="EMBL/GenBank/DDBJ databases">
        <title>Finegoldia magna isolated from orthopedic joint implant-associated infections.</title>
        <authorList>
            <person name="Bjorklund S."/>
            <person name="Bruggemann H."/>
            <person name="Jensen A."/>
            <person name="Hellmark B."/>
            <person name="Soderquist B."/>
        </authorList>
    </citation>
    <scope>NUCLEOTIDE SEQUENCE [LARGE SCALE GENOMIC DNA]</scope>
    <source>
        <strain evidence="13">CCUG 54800</strain>
    </source>
</reference>
<dbReference type="InterPro" id="IPR015760">
    <property type="entry name" value="TIF_IF2"/>
</dbReference>
<gene>
    <name evidence="8" type="primary">infB</name>
    <name evidence="12" type="ORF">B9N49_04345</name>
</gene>
<feature type="binding site" evidence="8">
    <location>
        <begin position="378"/>
        <end position="381"/>
    </location>
    <ligand>
        <name>GTP</name>
        <dbReference type="ChEBI" id="CHEBI:37565"/>
    </ligand>
</feature>
<dbReference type="FunFam" id="3.40.50.300:FF:000019">
    <property type="entry name" value="Translation initiation factor IF-2"/>
    <property type="match status" value="1"/>
</dbReference>
<evidence type="ECO:0000256" key="8">
    <source>
        <dbReference type="HAMAP-Rule" id="MF_00100"/>
    </source>
</evidence>
<evidence type="ECO:0000256" key="6">
    <source>
        <dbReference type="ARBA" id="ARBA00023134"/>
    </source>
</evidence>
<evidence type="ECO:0000256" key="10">
    <source>
        <dbReference type="SAM" id="MobiDB-lite"/>
    </source>
</evidence>
<dbReference type="Pfam" id="PF00009">
    <property type="entry name" value="GTP_EFTU"/>
    <property type="match status" value="1"/>
</dbReference>
<dbReference type="Proteomes" id="UP000215413">
    <property type="component" value="Unassembled WGS sequence"/>
</dbReference>
<comment type="subcellular location">
    <subcellularLocation>
        <location evidence="8">Cytoplasm</location>
    </subcellularLocation>
</comment>